<keyword evidence="2" id="KW-1185">Reference proteome</keyword>
<organism evidence="1 2">
    <name type="scientific">Hymenobacter mellowenesis</name>
    <dbReference type="NCBI Taxonomy" id="3063995"/>
    <lineage>
        <taxon>Bacteria</taxon>
        <taxon>Pseudomonadati</taxon>
        <taxon>Bacteroidota</taxon>
        <taxon>Cytophagia</taxon>
        <taxon>Cytophagales</taxon>
        <taxon>Hymenobacteraceae</taxon>
        <taxon>Hymenobacter</taxon>
    </lineage>
</organism>
<accession>A0ABT9AH67</accession>
<gene>
    <name evidence="1" type="ORF">Q5H92_22850</name>
</gene>
<comment type="caution">
    <text evidence="1">The sequence shown here is derived from an EMBL/GenBank/DDBJ whole genome shotgun (WGS) entry which is preliminary data.</text>
</comment>
<evidence type="ECO:0000313" key="2">
    <source>
        <dbReference type="Proteomes" id="UP001167796"/>
    </source>
</evidence>
<name>A0ABT9AH67_9BACT</name>
<dbReference type="EMBL" id="JAUQSX010000015">
    <property type="protein sequence ID" value="MDO7849221.1"/>
    <property type="molecule type" value="Genomic_DNA"/>
</dbReference>
<dbReference type="RefSeq" id="WP_305013889.1">
    <property type="nucleotide sequence ID" value="NZ_JAUQSX010000015.1"/>
</dbReference>
<sequence>MAIQPHTPTPIALRLPNRTDGITTLGFVAVQRVFSHLTPRNGDTVTVSTFEIEAYFLLENDELGNRFESFKAPDVTLVADNNCLVSSDGLTILATRSIDPATGKPMREEELQEDFYRRCVALSVNQDTYWQGNAMEVMRENQPIVMGQLMRYHAQQAIAMGRFDVP</sequence>
<protein>
    <submittedName>
        <fullName evidence="1">Uncharacterized protein</fullName>
    </submittedName>
</protein>
<evidence type="ECO:0000313" key="1">
    <source>
        <dbReference type="EMBL" id="MDO7849221.1"/>
    </source>
</evidence>
<reference evidence="1" key="1">
    <citation type="submission" date="2023-07" db="EMBL/GenBank/DDBJ databases">
        <authorList>
            <person name="Kim M.K."/>
        </authorList>
    </citation>
    <scope>NUCLEOTIDE SEQUENCE</scope>
    <source>
        <strain evidence="1">M29</strain>
    </source>
</reference>
<proteinExistence type="predicted"/>
<dbReference type="Proteomes" id="UP001167796">
    <property type="component" value="Unassembled WGS sequence"/>
</dbReference>